<dbReference type="RefSeq" id="XP_027186979.1">
    <property type="nucleotide sequence ID" value="XM_027331178.1"/>
</dbReference>
<evidence type="ECO:0000313" key="10">
    <source>
        <dbReference type="RefSeq" id="XP_027186979.1"/>
    </source>
</evidence>
<dbReference type="AlphaFoldDB" id="A0A3Q7WZG5"/>
<reference evidence="10" key="1">
    <citation type="submission" date="2025-08" db="UniProtKB">
        <authorList>
            <consortium name="RefSeq"/>
        </authorList>
    </citation>
    <scope>IDENTIFICATION</scope>
    <source>
        <tissue evidence="10">Etiolated seedlings</tissue>
    </source>
</reference>
<dbReference type="GeneID" id="101500522"/>
<dbReference type="PANTHER" id="PTHR15486">
    <property type="entry name" value="ANCIENT UBIQUITOUS PROTEIN"/>
    <property type="match status" value="1"/>
</dbReference>
<evidence type="ECO:0000313" key="9">
    <source>
        <dbReference type="Proteomes" id="UP000087171"/>
    </source>
</evidence>
<keyword evidence="5" id="KW-1133">Transmembrane helix</keyword>
<evidence type="ECO:0000256" key="5">
    <source>
        <dbReference type="ARBA" id="ARBA00022989"/>
    </source>
</evidence>
<dbReference type="GO" id="GO:0016020">
    <property type="term" value="C:membrane"/>
    <property type="evidence" value="ECO:0007669"/>
    <property type="project" value="UniProtKB-SubCell"/>
</dbReference>
<dbReference type="SUPFAM" id="SSF69593">
    <property type="entry name" value="Glycerol-3-phosphate (1)-acyltransferase"/>
    <property type="match status" value="1"/>
</dbReference>
<sequence length="413" mass="47313">MLFLLLHLVLRLKEWLLKTKIYFFNLVDLSSNPLPQPSTFPTILNCNLEGRKSQTLVCDIYDILLRTHSFFPYFMLVSFEGGSIFRAFLLLSSCPILMFLSYEQKLKLMIFITFCGLKKKDMEMTSRVVLPKYYMENLNLKAYEVLVSFGCRVFFTNVPRVMVEGFLKEYLNGDDVIGSELHTIGCYFTGFISRNCFIDKQSALLDYFGDRKPHVGISSTCVNDHHFISFCKEAYVVSNEICPSSIMPRENLSKVSEILSPIRTMRLTRDKEQDRKTMQSLLSEGDLVVCPEGTTCREPYLLRFSSLFAELTDEIVPVALQAKVCLFYGTTASGLKSLDSVFFFMNPWPCYEVEILEKVPKEFTCGGGKCPYEVANYVQRELGNALGFESTNITRRDKYMMLAGNEGVVQKEK</sequence>
<evidence type="ECO:0000256" key="1">
    <source>
        <dbReference type="ARBA" id="ARBA00004370"/>
    </source>
</evidence>
<keyword evidence="9" id="KW-1185">Reference proteome</keyword>
<comment type="similarity">
    <text evidence="2">Belongs to the GPAT/DAPAT family.</text>
</comment>
<dbReference type="InterPro" id="IPR056462">
    <property type="entry name" value="HAD_RAM2/GPAT1-8"/>
</dbReference>
<keyword evidence="7" id="KW-0012">Acyltransferase</keyword>
<name>A0A3Q7WZG5_CICAR</name>
<evidence type="ECO:0000256" key="6">
    <source>
        <dbReference type="ARBA" id="ARBA00023136"/>
    </source>
</evidence>
<feature type="domain" description="Glycerol-3-phosphate acyltransferase RAM2/GPAT1-8 HAD-like" evidence="8">
    <location>
        <begin position="55"/>
        <end position="237"/>
    </location>
</feature>
<dbReference type="Proteomes" id="UP000087171">
    <property type="component" value="Unplaced"/>
</dbReference>
<evidence type="ECO:0000259" key="8">
    <source>
        <dbReference type="Pfam" id="PF23270"/>
    </source>
</evidence>
<evidence type="ECO:0000256" key="7">
    <source>
        <dbReference type="ARBA" id="ARBA00023315"/>
    </source>
</evidence>
<dbReference type="Pfam" id="PF23270">
    <property type="entry name" value="HAD_RAM2_N"/>
    <property type="match status" value="1"/>
</dbReference>
<protein>
    <submittedName>
        <fullName evidence="10">Glycerol-3-phosphate acyltransferase 1-like isoform X2</fullName>
    </submittedName>
</protein>
<keyword evidence="4" id="KW-0812">Transmembrane</keyword>
<keyword evidence="6" id="KW-0472">Membrane</keyword>
<dbReference type="GO" id="GO:0016791">
    <property type="term" value="F:phosphatase activity"/>
    <property type="evidence" value="ECO:0007669"/>
    <property type="project" value="TreeGrafter"/>
</dbReference>
<evidence type="ECO:0000256" key="3">
    <source>
        <dbReference type="ARBA" id="ARBA00022679"/>
    </source>
</evidence>
<organism evidence="9 10">
    <name type="scientific">Cicer arietinum</name>
    <name type="common">Chickpea</name>
    <name type="synonym">Garbanzo</name>
    <dbReference type="NCBI Taxonomy" id="3827"/>
    <lineage>
        <taxon>Eukaryota</taxon>
        <taxon>Viridiplantae</taxon>
        <taxon>Streptophyta</taxon>
        <taxon>Embryophyta</taxon>
        <taxon>Tracheophyta</taxon>
        <taxon>Spermatophyta</taxon>
        <taxon>Magnoliopsida</taxon>
        <taxon>eudicotyledons</taxon>
        <taxon>Gunneridae</taxon>
        <taxon>Pentapetalae</taxon>
        <taxon>rosids</taxon>
        <taxon>fabids</taxon>
        <taxon>Fabales</taxon>
        <taxon>Fabaceae</taxon>
        <taxon>Papilionoideae</taxon>
        <taxon>50 kb inversion clade</taxon>
        <taxon>NPAAA clade</taxon>
        <taxon>Hologalegina</taxon>
        <taxon>IRL clade</taxon>
        <taxon>Cicereae</taxon>
        <taxon>Cicer</taxon>
    </lineage>
</organism>
<dbReference type="GO" id="GO:0010143">
    <property type="term" value="P:cutin biosynthetic process"/>
    <property type="evidence" value="ECO:0007669"/>
    <property type="project" value="TreeGrafter"/>
</dbReference>
<evidence type="ECO:0000256" key="2">
    <source>
        <dbReference type="ARBA" id="ARBA00007937"/>
    </source>
</evidence>
<proteinExistence type="inferred from homology"/>
<gene>
    <name evidence="10" type="primary">LOC101500522</name>
</gene>
<dbReference type="GO" id="GO:0090447">
    <property type="term" value="F:glycerol-3-phosphate 2-O-acyltransferase activity"/>
    <property type="evidence" value="ECO:0007669"/>
    <property type="project" value="TreeGrafter"/>
</dbReference>
<comment type="subcellular location">
    <subcellularLocation>
        <location evidence="1">Membrane</location>
    </subcellularLocation>
</comment>
<evidence type="ECO:0000256" key="4">
    <source>
        <dbReference type="ARBA" id="ARBA00022692"/>
    </source>
</evidence>
<dbReference type="PANTHER" id="PTHR15486:SF0">
    <property type="entry name" value="GLYCEROL-3-PHOSPHATE ACYLTRANSFERASE 1"/>
    <property type="match status" value="1"/>
</dbReference>
<keyword evidence="3" id="KW-0808">Transferase</keyword>
<accession>A0A3Q7WZG5</accession>